<dbReference type="InterPro" id="IPR014746">
    <property type="entry name" value="Gln_synth/guanido_kin_cat_dom"/>
</dbReference>
<dbReference type="Gene3D" id="3.30.590.10">
    <property type="entry name" value="Glutamine synthetase/guanido kinase, catalytic domain"/>
    <property type="match status" value="1"/>
</dbReference>
<gene>
    <name evidence="5" type="ORF">HMPREF1866_00818</name>
</gene>
<dbReference type="AlphaFoldDB" id="A0A133ZX63"/>
<dbReference type="InterPro" id="IPR022147">
    <property type="entry name" value="GSIII_N"/>
</dbReference>
<evidence type="ECO:0000256" key="1">
    <source>
        <dbReference type="PROSITE-ProRule" id="PRU01330"/>
    </source>
</evidence>
<sequence>MEKRDTITEIFGANVFNDEAMQVYLPKAVFKKLKKTIEDGLELDNDIADSVAHGMKEWAIDRGATHYTHWFQPLTGVTAEKHDSFISAPKNGKVIMEFSAKELTKGESDASSFPSGGLRATFEARGYTAWDCTSPAFLKKDSLGVTLYIPTAFCSYKGEALDKKTPLLRSMQAINTQALRILRLFGNTTSHRVVPSVGAEQEYFIVDRDKYLQRKDLIYTGRTLFGAMPPKGQELEDHYFGSIRERIASYMNDINHELWMLGVPAKTQHNEVAPAQHELAPVYEQVNVAVDHNQVTMETMKKVAGRHGLTCLLNEKPFAGVNGSGKHNNWSLTSDDGINMLNPGDTPHENIQFLLVLACILKAVDRHADLLRESAACVGNDHRLGAHEAPPAIISVFLGDQLEDVIDQLCSVGEATHSIQGSKLRTGVATLPNFETDATDRNRTSPFAFTNNKFEFRMVGSSDSIASPNIVLNTIVAESFKEAADILEVSEDFDEAVHDMIKQLFTDHRRIIFNGNGYSKEWVEEAKRRGLSNLPSMIDAIPALVSESSIKLFESFEVFTRKELESRVEIEYEAYAKAINIEAKAMIDIAGKSIIPAVIRYTTRLADSIIKLKTAVADIEPYAQSSILIDVNEHLKSAKLALENLIKLMDDAGDIVGVDKHARYMREVIVPAMEELRKPIDELEMIVDKDLWPMPSYGDLLFEV</sequence>
<dbReference type="PANTHER" id="PTHR42974:SF1">
    <property type="entry name" value="TYPE-3 GLUTAMINE SYNTHETASE"/>
    <property type="match status" value="1"/>
</dbReference>
<evidence type="ECO:0000313" key="5">
    <source>
        <dbReference type="EMBL" id="KXB60035.1"/>
    </source>
</evidence>
<dbReference type="Proteomes" id="UP000070394">
    <property type="component" value="Unassembled WGS sequence"/>
</dbReference>
<dbReference type="RefSeq" id="WP_060930719.1">
    <property type="nucleotide sequence ID" value="NZ_KQ959781.1"/>
</dbReference>
<dbReference type="InterPro" id="IPR027303">
    <property type="entry name" value="Gln_synth_gly_rich_site"/>
</dbReference>
<feature type="domain" description="GS catalytic" evidence="4">
    <location>
        <begin position="163"/>
        <end position="594"/>
    </location>
</feature>
<feature type="domain" description="GS beta-grasp" evidence="3">
    <location>
        <begin position="65"/>
        <end position="158"/>
    </location>
</feature>
<reference evidence="6" key="1">
    <citation type="submission" date="2016-01" db="EMBL/GenBank/DDBJ databases">
        <authorList>
            <person name="Mitreva M."/>
            <person name="Pepin K.H."/>
            <person name="Mihindukulasuriya K.A."/>
            <person name="Fulton R."/>
            <person name="Fronick C."/>
            <person name="O'Laughlin M."/>
            <person name="Miner T."/>
            <person name="Herter B."/>
            <person name="Rosa B.A."/>
            <person name="Cordes M."/>
            <person name="Tomlinson C."/>
            <person name="Wollam A."/>
            <person name="Palsikar V.B."/>
            <person name="Mardis E.R."/>
            <person name="Wilson R.K."/>
        </authorList>
    </citation>
    <scope>NUCLEOTIDE SEQUENCE [LARGE SCALE GENOMIC DNA]</scope>
    <source>
        <strain evidence="6">DNF00896</strain>
    </source>
</reference>
<name>A0A133ZX63_9FIRM</name>
<dbReference type="OrthoDB" id="9807095at2"/>
<dbReference type="InterPro" id="IPR052725">
    <property type="entry name" value="GS_Type-3"/>
</dbReference>
<protein>
    <submittedName>
        <fullName evidence="5">Glutamate--ammonia ligase, catalytic domain protein</fullName>
    </submittedName>
</protein>
<dbReference type="PROSITE" id="PS51987">
    <property type="entry name" value="GS_CATALYTIC"/>
    <property type="match status" value="1"/>
</dbReference>
<dbReference type="InterPro" id="IPR008146">
    <property type="entry name" value="Gln_synth_cat_dom"/>
</dbReference>
<dbReference type="STRING" id="467210.HMPREF1866_00818"/>
<dbReference type="PANTHER" id="PTHR42974">
    <property type="entry name" value="GLUTAMINE SYNTHETASE"/>
    <property type="match status" value="1"/>
</dbReference>
<dbReference type="Gene3D" id="1.20.120.1560">
    <property type="match status" value="1"/>
</dbReference>
<accession>A0A133ZX63</accession>
<evidence type="ECO:0000259" key="3">
    <source>
        <dbReference type="PROSITE" id="PS51986"/>
    </source>
</evidence>
<dbReference type="PATRIC" id="fig|467210.3.peg.807"/>
<proteinExistence type="inferred from homology"/>
<dbReference type="InterPro" id="IPR040577">
    <property type="entry name" value="Gln-synt_C"/>
</dbReference>
<dbReference type="GO" id="GO:0006542">
    <property type="term" value="P:glutamine biosynthetic process"/>
    <property type="evidence" value="ECO:0007669"/>
    <property type="project" value="InterPro"/>
</dbReference>
<evidence type="ECO:0000313" key="6">
    <source>
        <dbReference type="Proteomes" id="UP000070394"/>
    </source>
</evidence>
<dbReference type="EMBL" id="LSDA01000020">
    <property type="protein sequence ID" value="KXB60035.1"/>
    <property type="molecule type" value="Genomic_DNA"/>
</dbReference>
<dbReference type="Pfam" id="PF00120">
    <property type="entry name" value="Gln-synt_C"/>
    <property type="match status" value="1"/>
</dbReference>
<keyword evidence="5" id="KW-0436">Ligase</keyword>
<comment type="caution">
    <text evidence="5">The sequence shown here is derived from an EMBL/GenBank/DDBJ whole genome shotgun (WGS) entry which is preliminary data.</text>
</comment>
<dbReference type="PROSITE" id="PS51986">
    <property type="entry name" value="GS_BETA_GRASP"/>
    <property type="match status" value="1"/>
</dbReference>
<keyword evidence="6" id="KW-1185">Reference proteome</keyword>
<dbReference type="SUPFAM" id="SSF55931">
    <property type="entry name" value="Glutamine synthetase/guanido kinase"/>
    <property type="match status" value="1"/>
</dbReference>
<dbReference type="Pfam" id="PF12437">
    <property type="entry name" value="GSIII_N"/>
    <property type="match status" value="1"/>
</dbReference>
<dbReference type="SMART" id="SM01230">
    <property type="entry name" value="Gln-synt_C"/>
    <property type="match status" value="1"/>
</dbReference>
<dbReference type="GO" id="GO:0004356">
    <property type="term" value="F:glutamine synthetase activity"/>
    <property type="evidence" value="ECO:0007669"/>
    <property type="project" value="InterPro"/>
</dbReference>
<organism evidence="5 6">
    <name type="scientific">Lachnoanaerobaculum saburreum</name>
    <dbReference type="NCBI Taxonomy" id="467210"/>
    <lineage>
        <taxon>Bacteria</taxon>
        <taxon>Bacillati</taxon>
        <taxon>Bacillota</taxon>
        <taxon>Clostridia</taxon>
        <taxon>Lachnospirales</taxon>
        <taxon>Lachnospiraceae</taxon>
        <taxon>Lachnoanaerobaculum</taxon>
    </lineage>
</organism>
<evidence type="ECO:0000256" key="2">
    <source>
        <dbReference type="RuleBase" id="RU000384"/>
    </source>
</evidence>
<comment type="similarity">
    <text evidence="1 2">Belongs to the glutamine synthetase family.</text>
</comment>
<dbReference type="Pfam" id="PF18318">
    <property type="entry name" value="Gln-synt_C-ter"/>
    <property type="match status" value="1"/>
</dbReference>
<dbReference type="PROSITE" id="PS00181">
    <property type="entry name" value="GLNA_ATP"/>
    <property type="match status" value="1"/>
</dbReference>
<evidence type="ECO:0000259" key="4">
    <source>
        <dbReference type="PROSITE" id="PS51987"/>
    </source>
</evidence>
<dbReference type="InterPro" id="IPR008147">
    <property type="entry name" value="Gln_synt_N"/>
</dbReference>